<sequence>MTFQDNCQKGRTNSVPQVSKETANITGNLKIENITVNNETEICELELNGDLEIGEKYVLELDFSGTVNSDALGTNFKGGNARLAFPCFDEPRYKTLISLQIQHLDEYGVIGGTRVKSRNSGVTSFETTPFPINADNLGFALYQNLTKSSMILNPIEIYSSFNVNVSLTTLTTMMTMRDIHEKFFGNSLVTIQFYIATPFIPKKPQIDNLGLSVVNQLELLRGPIISTPEMYQKTLQMYSHQFTLNWIEYDVTPDTWNEWWLSRGLAKFYDYYTPSQSLIFQIFIDWNQFVTHNTHKALDAFEGTPIQSDPIEGVKNNERAAAIFNMIQSVIGIDNFNAGIKQYVKLFTGKSVNSTDLFGELANNVQEPLPADLHILFEDWFRVDYYPLVNVSINDNTVSIKQALYNFKKSDLLLYIPISYVTTEDMDFEDTSPYDWIQPDPNFELKIEDFPEDSFILLNKQQTGFYRVLYDESNYDLLLDLLMQNHTIIHPLNRAQLIDDLGSFTRNGYIDYSVFFSFLKYLEFESDYIVWSVVNKHINYLYHKLRSSEAFGRYETFVREITKAHFDEFGLGIGLEIATHRERLNRKFVAELACYSGVDTCVNETMEYVEDLRNNSFNVVFPEMIPIMACTVFKFDYKVLDILLDYLQTPANESVEEKGVDLLKSINLSDVFLDGIIDTLGCSRNESSLRTTLDLSIIPAKKIDFTISRPTRRKLFETVVKGSHMGTVMGLKFIKEHYLAMNQRYDNMALVFQFLKGYILTEELLEMYTEVVRIYEAKFYPESVKLAAYETMEASKIDVEWTNTYVNDIESWLSDNDYNGTTTEKPNNGNNLKTHIGLLFYSIIGHSFDPYPDFYETDYLKKSVIDSSLLAEGTENFRINDDCVPSFYKLTIIPYINEHKHFDGEVEIDFMVTKQTQTIVLNQEHLKIHSYSLYDMSNEIFLQDCKNIDEYQKLECTLFNQTLQIGAPYRLILTYTGTIHDDMRGFYESYYYDEKREKKVLGTTHFGQQTRRLMPCFDEPKFKAHYQLNIGHNNETHPITISNAQLLSTIEVNDTWVIDEYKETSLISTYILAFVISDFDEISDNIREEHTFAVYARPNAIEQADFAYQIGPKLIKEFDKWNGISYYEFQGVEKMDIAAIPDFSAGAMENWGMLLHRETNLLVDDHHTNALQRQRIALVISHEIAHMWFGNLVTCDWFDAIWLNEGFATYFEFVALDPVQPDWNVMDDFVVSTMHNSLIADGQRSSHPLTNPGVNSYTEIRTLFSTITYDKGGSILRMMHNIMGLGKFQNAIKSYLDARKYSTAKPEDLFKELEKEDPTVSPVEIMGSYTQQPGYPLVSVKRVGDSLKLTQKRFLIDQVDHNITTRWTIPITVVKNKIDFSDKKAHLTLFHGLTVDELEIPINGTTLDFYMLNVQQVGYYRVNYDTENWRAISRAIKSENHDGIHLLNRAQIVDDLFNLARVGYLSYDFILEIIDYIKTEKHYLPWYATLNGLSYLQQRIPDQNYKNEFDSFVRNLLEDIYDYLDFKSHGSHQDKLNRINILNWACKYGNEKCIAKAKEEFENVINKNQNIDPDWKLAVYCTGLRETEGNWDKLWDRYVQTNYATEQATVLTALGCTKNEAEIHKFLEKILTDDIRLQDKSAAYNRAYSGNLESVDYVLDYITKNYEKWDKVMDLGSTLSDLANRFTNDQQIEKLDKFIKDTNLEENVKMRLTSAIDRSRKNIEWDTKRLSEVEIISVTINYVER</sequence>
<dbReference type="PANTHER" id="PTHR11533:SF301">
    <property type="entry name" value="AMINOPEPTIDASE"/>
    <property type="match status" value="1"/>
</dbReference>
<evidence type="ECO:0000256" key="12">
    <source>
        <dbReference type="ARBA" id="ARBA00023180"/>
    </source>
</evidence>
<evidence type="ECO:0000256" key="5">
    <source>
        <dbReference type="ARBA" id="ARBA00022670"/>
    </source>
</evidence>
<keyword evidence="11" id="KW-1015">Disulfide bond</keyword>
<keyword evidence="9" id="KW-0482">Metalloprotease</keyword>
<evidence type="ECO:0000256" key="4">
    <source>
        <dbReference type="ARBA" id="ARBA00022622"/>
    </source>
</evidence>
<keyword evidence="6 15" id="KW-0479">Metal-binding</keyword>
<dbReference type="FunFam" id="1.10.390.10:FF:000019">
    <property type="entry name" value="Aminopeptidase"/>
    <property type="match status" value="1"/>
</dbReference>
<feature type="domain" description="Peptidase M1 membrane alanine aminopeptidase" evidence="17">
    <location>
        <begin position="205"/>
        <end position="380"/>
    </location>
</feature>
<feature type="domain" description="Peptidase M1 membrane alanine aminopeptidase" evidence="17">
    <location>
        <begin position="1107"/>
        <end position="1316"/>
    </location>
</feature>
<evidence type="ECO:0000256" key="13">
    <source>
        <dbReference type="ARBA" id="ARBA00023288"/>
    </source>
</evidence>
<name>A0A336M823_CULSO</name>
<dbReference type="Gene3D" id="1.10.390.10">
    <property type="entry name" value="Neutral Protease Domain 2"/>
    <property type="match status" value="2"/>
</dbReference>
<comment type="subcellular location">
    <subcellularLocation>
        <location evidence="1">Cell membrane</location>
        <topology evidence="1">Lipid-anchor</topology>
        <topology evidence="1">GPI-anchor</topology>
    </subcellularLocation>
</comment>
<evidence type="ECO:0000256" key="14">
    <source>
        <dbReference type="PIRSR" id="PIRSR634016-1"/>
    </source>
</evidence>
<reference evidence="21" key="2">
    <citation type="submission" date="2018-07" db="EMBL/GenBank/DDBJ databases">
        <authorList>
            <person name="Quirk P.G."/>
            <person name="Krulwich T.A."/>
        </authorList>
    </citation>
    <scope>NUCLEOTIDE SEQUENCE</scope>
</reference>
<dbReference type="InterPro" id="IPR042097">
    <property type="entry name" value="Aminopeptidase_N-like_N_sf"/>
</dbReference>
<reference evidence="20" key="1">
    <citation type="submission" date="2018-04" db="EMBL/GenBank/DDBJ databases">
        <authorList>
            <person name="Go L.Y."/>
            <person name="Mitchell J.A."/>
        </authorList>
    </citation>
    <scope>NUCLEOTIDE SEQUENCE</scope>
    <source>
        <tissue evidence="20">Whole organism</tissue>
    </source>
</reference>
<dbReference type="GO" id="GO:0005615">
    <property type="term" value="C:extracellular space"/>
    <property type="evidence" value="ECO:0007669"/>
    <property type="project" value="TreeGrafter"/>
</dbReference>
<evidence type="ECO:0000256" key="11">
    <source>
        <dbReference type="ARBA" id="ARBA00023157"/>
    </source>
</evidence>
<feature type="binding site" evidence="15">
    <location>
        <position position="1182"/>
    </location>
    <ligand>
        <name>Zn(2+)</name>
        <dbReference type="ChEBI" id="CHEBI:29105"/>
        <note>catalytic</note>
    </ligand>
</feature>
<gene>
    <name evidence="21" type="primary">CSON013169</name>
</gene>
<dbReference type="InterPro" id="IPR045357">
    <property type="entry name" value="Aminopeptidase_N-like_N"/>
</dbReference>
<dbReference type="InterPro" id="IPR024571">
    <property type="entry name" value="ERAP1-like_C_dom"/>
</dbReference>
<dbReference type="Pfam" id="PF01433">
    <property type="entry name" value="Peptidase_M1"/>
    <property type="match status" value="2"/>
</dbReference>
<feature type="active site" description="Proton acceptor" evidence="14">
    <location>
        <position position="1183"/>
    </location>
</feature>
<evidence type="ECO:0000259" key="18">
    <source>
        <dbReference type="Pfam" id="PF11838"/>
    </source>
</evidence>
<dbReference type="Gene3D" id="2.60.40.1910">
    <property type="match status" value="2"/>
</dbReference>
<dbReference type="SUPFAM" id="SSF63737">
    <property type="entry name" value="Leukotriene A4 hydrolase N-terminal domain"/>
    <property type="match status" value="2"/>
</dbReference>
<accession>A0A336M823</accession>
<keyword evidence="8 15" id="KW-0862">Zinc</keyword>
<dbReference type="GO" id="GO:0008270">
    <property type="term" value="F:zinc ion binding"/>
    <property type="evidence" value="ECO:0007669"/>
    <property type="project" value="InterPro"/>
</dbReference>
<evidence type="ECO:0000256" key="3">
    <source>
        <dbReference type="ARBA" id="ARBA00022475"/>
    </source>
</evidence>
<dbReference type="GO" id="GO:0006508">
    <property type="term" value="P:proteolysis"/>
    <property type="evidence" value="ECO:0007669"/>
    <property type="project" value="UniProtKB-KW"/>
</dbReference>
<dbReference type="GO" id="GO:0042277">
    <property type="term" value="F:peptide binding"/>
    <property type="evidence" value="ECO:0007669"/>
    <property type="project" value="TreeGrafter"/>
</dbReference>
<dbReference type="Pfam" id="PF11838">
    <property type="entry name" value="ERAP1_C"/>
    <property type="match status" value="2"/>
</dbReference>
<dbReference type="GO" id="GO:0005737">
    <property type="term" value="C:cytoplasm"/>
    <property type="evidence" value="ECO:0007669"/>
    <property type="project" value="TreeGrafter"/>
</dbReference>
<dbReference type="InterPro" id="IPR001930">
    <property type="entry name" value="Peptidase_M1"/>
</dbReference>
<keyword evidence="3" id="KW-1003">Cell membrane</keyword>
<comment type="cofactor">
    <cofactor evidence="15">
        <name>Zn(2+)</name>
        <dbReference type="ChEBI" id="CHEBI:29105"/>
    </cofactor>
    <text evidence="15">Binds 1 zinc ion per subunit.</text>
</comment>
<dbReference type="InterPro" id="IPR034016">
    <property type="entry name" value="M1_APN-typ"/>
</dbReference>
<evidence type="ECO:0000256" key="9">
    <source>
        <dbReference type="ARBA" id="ARBA00023049"/>
    </source>
</evidence>
<dbReference type="Gene3D" id="2.60.40.1730">
    <property type="entry name" value="tricorn interacting facor f3 domain"/>
    <property type="match status" value="2"/>
</dbReference>
<keyword evidence="4" id="KW-0336">GPI-anchor</keyword>
<keyword evidence="7" id="KW-0378">Hydrolase</keyword>
<evidence type="ECO:0000256" key="6">
    <source>
        <dbReference type="ARBA" id="ARBA00022723"/>
    </source>
</evidence>
<dbReference type="Pfam" id="PF17900">
    <property type="entry name" value="Peptidase_M1_N"/>
    <property type="match status" value="2"/>
</dbReference>
<dbReference type="EMBL" id="UFQS01000655">
    <property type="protein sequence ID" value="SSX05821.1"/>
    <property type="molecule type" value="Genomic_DNA"/>
</dbReference>
<dbReference type="PRINTS" id="PR00756">
    <property type="entry name" value="ALADIPTASE"/>
</dbReference>
<feature type="domain" description="Aminopeptidase N-like N-terminal" evidence="19">
    <location>
        <begin position="70"/>
        <end position="129"/>
    </location>
</feature>
<keyword evidence="10" id="KW-0472">Membrane</keyword>
<evidence type="ECO:0000259" key="17">
    <source>
        <dbReference type="Pfam" id="PF01433"/>
    </source>
</evidence>
<evidence type="ECO:0000256" key="2">
    <source>
        <dbReference type="ARBA" id="ARBA00010136"/>
    </source>
</evidence>
<evidence type="ECO:0000256" key="8">
    <source>
        <dbReference type="ARBA" id="ARBA00022833"/>
    </source>
</evidence>
<dbReference type="GO" id="GO:0070006">
    <property type="term" value="F:metalloaminopeptidase activity"/>
    <property type="evidence" value="ECO:0007669"/>
    <property type="project" value="TreeGrafter"/>
</dbReference>
<evidence type="ECO:0000313" key="20">
    <source>
        <dbReference type="EMBL" id="SSX05821.1"/>
    </source>
</evidence>
<dbReference type="GO" id="GO:0005886">
    <property type="term" value="C:plasma membrane"/>
    <property type="evidence" value="ECO:0007669"/>
    <property type="project" value="UniProtKB-SubCell"/>
</dbReference>
<dbReference type="InterPro" id="IPR027268">
    <property type="entry name" value="Peptidase_M4/M1_CTD_sf"/>
</dbReference>
<dbReference type="InterPro" id="IPR050344">
    <property type="entry name" value="Peptidase_M1_aminopeptidases"/>
</dbReference>
<comment type="similarity">
    <text evidence="2">Belongs to the peptidase M1 family.</text>
</comment>
<dbReference type="InterPro" id="IPR014782">
    <property type="entry name" value="Peptidase_M1_dom"/>
</dbReference>
<keyword evidence="13" id="KW-0449">Lipoprotein</keyword>
<keyword evidence="5" id="KW-0645">Protease</keyword>
<feature type="domain" description="ERAP1-like C-terminal" evidence="18">
    <location>
        <begin position="455"/>
        <end position="755"/>
    </location>
</feature>
<evidence type="ECO:0000256" key="16">
    <source>
        <dbReference type="PIRSR" id="PIRSR634016-4"/>
    </source>
</evidence>
<feature type="domain" description="Aminopeptidase N-like N-terminal" evidence="19">
    <location>
        <begin position="884"/>
        <end position="1071"/>
    </location>
</feature>
<dbReference type="EMBL" id="UFQT01000655">
    <property type="protein sequence ID" value="SSX26180.1"/>
    <property type="molecule type" value="Genomic_DNA"/>
</dbReference>
<dbReference type="VEuPathDB" id="VectorBase:CSON013169"/>
<organism evidence="21">
    <name type="scientific">Culicoides sonorensis</name>
    <name type="common">Biting midge</name>
    <dbReference type="NCBI Taxonomy" id="179676"/>
    <lineage>
        <taxon>Eukaryota</taxon>
        <taxon>Metazoa</taxon>
        <taxon>Ecdysozoa</taxon>
        <taxon>Arthropoda</taxon>
        <taxon>Hexapoda</taxon>
        <taxon>Insecta</taxon>
        <taxon>Pterygota</taxon>
        <taxon>Neoptera</taxon>
        <taxon>Endopterygota</taxon>
        <taxon>Diptera</taxon>
        <taxon>Nematocera</taxon>
        <taxon>Chironomoidea</taxon>
        <taxon>Ceratopogonidae</taxon>
        <taxon>Ceratopogoninae</taxon>
        <taxon>Culicoides</taxon>
        <taxon>Monoculicoides</taxon>
    </lineage>
</organism>
<evidence type="ECO:0000259" key="19">
    <source>
        <dbReference type="Pfam" id="PF17900"/>
    </source>
</evidence>
<feature type="binding site" evidence="15">
    <location>
        <position position="1205"/>
    </location>
    <ligand>
        <name>Zn(2+)</name>
        <dbReference type="ChEBI" id="CHEBI:29105"/>
        <note>catalytic</note>
    </ligand>
</feature>
<evidence type="ECO:0000256" key="10">
    <source>
        <dbReference type="ARBA" id="ARBA00023136"/>
    </source>
</evidence>
<dbReference type="GO" id="GO:0043171">
    <property type="term" value="P:peptide catabolic process"/>
    <property type="evidence" value="ECO:0007669"/>
    <property type="project" value="TreeGrafter"/>
</dbReference>
<dbReference type="CDD" id="cd09601">
    <property type="entry name" value="M1_APN-Q_like"/>
    <property type="match status" value="1"/>
</dbReference>
<feature type="binding site" evidence="15">
    <location>
        <position position="1186"/>
    </location>
    <ligand>
        <name>Zn(2+)</name>
        <dbReference type="ChEBI" id="CHEBI:29105"/>
        <note>catalytic</note>
    </ligand>
</feature>
<keyword evidence="12" id="KW-0325">Glycoprotein</keyword>
<feature type="site" description="Transition state stabilizer" evidence="16">
    <location>
        <position position="1269"/>
    </location>
</feature>
<dbReference type="SUPFAM" id="SSF55486">
    <property type="entry name" value="Metalloproteases ('zincins'), catalytic domain"/>
    <property type="match status" value="2"/>
</dbReference>
<evidence type="ECO:0000256" key="15">
    <source>
        <dbReference type="PIRSR" id="PIRSR634016-3"/>
    </source>
</evidence>
<dbReference type="PANTHER" id="PTHR11533">
    <property type="entry name" value="PROTEASE M1 ZINC METALLOPROTEASE"/>
    <property type="match status" value="1"/>
</dbReference>
<evidence type="ECO:0000313" key="21">
    <source>
        <dbReference type="EMBL" id="SSX26180.1"/>
    </source>
</evidence>
<feature type="domain" description="ERAP1-like C-terminal" evidence="18">
    <location>
        <begin position="1409"/>
        <end position="1719"/>
    </location>
</feature>
<dbReference type="Gene3D" id="1.25.50.20">
    <property type="match status" value="2"/>
</dbReference>
<dbReference type="GO" id="GO:0098552">
    <property type="term" value="C:side of membrane"/>
    <property type="evidence" value="ECO:0007669"/>
    <property type="project" value="UniProtKB-KW"/>
</dbReference>
<protein>
    <submittedName>
        <fullName evidence="21">CSON013169 protein</fullName>
    </submittedName>
</protein>
<dbReference type="FunFam" id="1.25.50.20:FF:000001">
    <property type="entry name" value="Aminopeptidase"/>
    <property type="match status" value="1"/>
</dbReference>
<evidence type="ECO:0000256" key="1">
    <source>
        <dbReference type="ARBA" id="ARBA00004609"/>
    </source>
</evidence>
<evidence type="ECO:0000256" key="7">
    <source>
        <dbReference type="ARBA" id="ARBA00022801"/>
    </source>
</evidence>
<proteinExistence type="inferred from homology"/>